<dbReference type="Pfam" id="PF00121">
    <property type="entry name" value="TIM"/>
    <property type="match status" value="1"/>
</dbReference>
<dbReference type="EMBL" id="DRBS01000216">
    <property type="protein sequence ID" value="HDD44320.1"/>
    <property type="molecule type" value="Genomic_DNA"/>
</dbReference>
<evidence type="ECO:0000256" key="5">
    <source>
        <dbReference type="ARBA" id="ARBA00023152"/>
    </source>
</evidence>
<dbReference type="GO" id="GO:0006096">
    <property type="term" value="P:glycolytic process"/>
    <property type="evidence" value="ECO:0007669"/>
    <property type="project" value="UniProtKB-UniRule"/>
</dbReference>
<feature type="binding site" evidence="7">
    <location>
        <begin position="232"/>
        <end position="233"/>
    </location>
    <ligand>
        <name>substrate</name>
    </ligand>
</feature>
<evidence type="ECO:0000256" key="2">
    <source>
        <dbReference type="ARBA" id="ARBA00007422"/>
    </source>
</evidence>
<dbReference type="SUPFAM" id="SSF51351">
    <property type="entry name" value="Triosephosphate isomerase (TIM)"/>
    <property type="match status" value="1"/>
</dbReference>
<feature type="active site" description="Electrophile" evidence="7">
    <location>
        <position position="96"/>
    </location>
</feature>
<comment type="catalytic activity">
    <reaction evidence="7 8">
        <text>D-glyceraldehyde 3-phosphate = dihydroxyacetone phosphate</text>
        <dbReference type="Rhea" id="RHEA:18585"/>
        <dbReference type="ChEBI" id="CHEBI:57642"/>
        <dbReference type="ChEBI" id="CHEBI:59776"/>
        <dbReference type="EC" id="5.3.1.1"/>
    </reaction>
</comment>
<dbReference type="EC" id="5.3.1.1" evidence="7 8"/>
<comment type="pathway">
    <text evidence="1 7 8">Carbohydrate degradation; glycolysis; D-glyceraldehyde 3-phosphate from glycerone phosphate: step 1/1.</text>
</comment>
<dbReference type="InterPro" id="IPR035990">
    <property type="entry name" value="TIM_sf"/>
</dbReference>
<dbReference type="Gene3D" id="3.20.20.70">
    <property type="entry name" value="Aldolase class I"/>
    <property type="match status" value="1"/>
</dbReference>
<dbReference type="UniPathway" id="UPA00109">
    <property type="reaction ID" value="UER00189"/>
</dbReference>
<evidence type="ECO:0000256" key="6">
    <source>
        <dbReference type="ARBA" id="ARBA00023235"/>
    </source>
</evidence>
<name>A0A7C0U2P7_DESA2</name>
<gene>
    <name evidence="7" type="primary">tpiA</name>
    <name evidence="9" type="ORF">ENG63_05620</name>
</gene>
<comment type="caution">
    <text evidence="9">The sequence shown here is derived from an EMBL/GenBank/DDBJ whole genome shotgun (WGS) entry which is preliminary data.</text>
</comment>
<dbReference type="GO" id="GO:0019563">
    <property type="term" value="P:glycerol catabolic process"/>
    <property type="evidence" value="ECO:0007669"/>
    <property type="project" value="TreeGrafter"/>
</dbReference>
<dbReference type="PANTHER" id="PTHR21139:SF42">
    <property type="entry name" value="TRIOSEPHOSPHATE ISOMERASE"/>
    <property type="match status" value="1"/>
</dbReference>
<comment type="pathway">
    <text evidence="7 8">Carbohydrate biosynthesis; gluconeogenesis.</text>
</comment>
<dbReference type="GO" id="GO:0046166">
    <property type="term" value="P:glyceraldehyde-3-phosphate biosynthetic process"/>
    <property type="evidence" value="ECO:0007669"/>
    <property type="project" value="TreeGrafter"/>
</dbReference>
<dbReference type="InterPro" id="IPR000652">
    <property type="entry name" value="Triosephosphate_isomerase"/>
</dbReference>
<dbReference type="PROSITE" id="PS51440">
    <property type="entry name" value="TIM_2"/>
    <property type="match status" value="1"/>
</dbReference>
<dbReference type="PANTHER" id="PTHR21139">
    <property type="entry name" value="TRIOSEPHOSPHATE ISOMERASE"/>
    <property type="match status" value="1"/>
</dbReference>
<evidence type="ECO:0000256" key="8">
    <source>
        <dbReference type="RuleBase" id="RU363013"/>
    </source>
</evidence>
<dbReference type="HAMAP" id="MF_00147_B">
    <property type="entry name" value="TIM_B"/>
    <property type="match status" value="1"/>
</dbReference>
<accession>A0A7C0U2P7</accession>
<keyword evidence="4 7" id="KW-0963">Cytoplasm</keyword>
<dbReference type="UniPathway" id="UPA00138"/>
<feature type="active site" description="Proton acceptor" evidence="7">
    <location>
        <position position="166"/>
    </location>
</feature>
<dbReference type="Proteomes" id="UP000886289">
    <property type="component" value="Unassembled WGS sequence"/>
</dbReference>
<keyword evidence="6 7" id="KW-0413">Isomerase</keyword>
<organism evidence="9">
    <name type="scientific">Desulfofervidus auxilii</name>
    <dbReference type="NCBI Taxonomy" id="1621989"/>
    <lineage>
        <taxon>Bacteria</taxon>
        <taxon>Pseudomonadati</taxon>
        <taxon>Thermodesulfobacteriota</taxon>
        <taxon>Candidatus Desulfofervidia</taxon>
        <taxon>Candidatus Desulfofervidales</taxon>
        <taxon>Candidatus Desulfofervidaceae</taxon>
        <taxon>Candidatus Desulfofervidus</taxon>
    </lineage>
</organism>
<dbReference type="InterPro" id="IPR020861">
    <property type="entry name" value="Triosephosphate_isomerase_AS"/>
</dbReference>
<comment type="subcellular location">
    <subcellularLocation>
        <location evidence="7 8">Cytoplasm</location>
    </subcellularLocation>
</comment>
<comment type="similarity">
    <text evidence="2 7 8">Belongs to the triosephosphate isomerase family.</text>
</comment>
<comment type="subunit">
    <text evidence="7 8">Homodimer.</text>
</comment>
<dbReference type="FunFam" id="3.20.20.70:FF:000016">
    <property type="entry name" value="Triosephosphate isomerase"/>
    <property type="match status" value="1"/>
</dbReference>
<dbReference type="GO" id="GO:0004807">
    <property type="term" value="F:triose-phosphate isomerase activity"/>
    <property type="evidence" value="ECO:0007669"/>
    <property type="project" value="UniProtKB-UniRule"/>
</dbReference>
<dbReference type="GO" id="GO:0005829">
    <property type="term" value="C:cytosol"/>
    <property type="evidence" value="ECO:0007669"/>
    <property type="project" value="TreeGrafter"/>
</dbReference>
<dbReference type="CDD" id="cd00311">
    <property type="entry name" value="TIM"/>
    <property type="match status" value="1"/>
</dbReference>
<dbReference type="PROSITE" id="PS00171">
    <property type="entry name" value="TIM_1"/>
    <property type="match status" value="1"/>
</dbReference>
<proteinExistence type="inferred from homology"/>
<feature type="binding site" evidence="7">
    <location>
        <position position="172"/>
    </location>
    <ligand>
        <name>substrate</name>
    </ligand>
</feature>
<protein>
    <recommendedName>
        <fullName evidence="7 8">Triosephosphate isomerase</fullName>
        <shortName evidence="7">TIM</shortName>
        <shortName evidence="7">TPI</shortName>
        <ecNumber evidence="7 8">5.3.1.1</ecNumber>
    </recommendedName>
    <alternativeName>
        <fullName evidence="7">Triose-phosphate isomerase</fullName>
    </alternativeName>
</protein>
<reference evidence="9" key="1">
    <citation type="journal article" date="2020" name="mSystems">
        <title>Genome- and Community-Level Interaction Insights into Carbon Utilization and Element Cycling Functions of Hydrothermarchaeota in Hydrothermal Sediment.</title>
        <authorList>
            <person name="Zhou Z."/>
            <person name="Liu Y."/>
            <person name="Xu W."/>
            <person name="Pan J."/>
            <person name="Luo Z.H."/>
            <person name="Li M."/>
        </authorList>
    </citation>
    <scope>NUCLEOTIDE SEQUENCE [LARGE SCALE GENOMIC DNA]</scope>
    <source>
        <strain evidence="9">HyVt-233</strain>
    </source>
</reference>
<evidence type="ECO:0000256" key="4">
    <source>
        <dbReference type="ARBA" id="ARBA00022490"/>
    </source>
</evidence>
<comment type="function">
    <text evidence="7">Involved in the gluconeogenesis. Catalyzes stereospecifically the conversion of dihydroxyacetone phosphate (DHAP) to D-glyceraldehyde-3-phosphate (G3P).</text>
</comment>
<evidence type="ECO:0000256" key="3">
    <source>
        <dbReference type="ARBA" id="ARBA00022432"/>
    </source>
</evidence>
<dbReference type="AlphaFoldDB" id="A0A7C0U2P7"/>
<evidence type="ECO:0000313" key="9">
    <source>
        <dbReference type="EMBL" id="HDD44320.1"/>
    </source>
</evidence>
<dbReference type="GO" id="GO:0006094">
    <property type="term" value="P:gluconeogenesis"/>
    <property type="evidence" value="ECO:0007669"/>
    <property type="project" value="UniProtKB-UniRule"/>
</dbReference>
<dbReference type="NCBIfam" id="TIGR00419">
    <property type="entry name" value="tim"/>
    <property type="match status" value="1"/>
</dbReference>
<feature type="binding site" evidence="7">
    <location>
        <position position="211"/>
    </location>
    <ligand>
        <name>substrate</name>
    </ligand>
</feature>
<dbReference type="InterPro" id="IPR013785">
    <property type="entry name" value="Aldolase_TIM"/>
</dbReference>
<evidence type="ECO:0000256" key="1">
    <source>
        <dbReference type="ARBA" id="ARBA00004680"/>
    </source>
</evidence>
<evidence type="ECO:0000256" key="7">
    <source>
        <dbReference type="HAMAP-Rule" id="MF_00147"/>
    </source>
</evidence>
<feature type="binding site" evidence="7">
    <location>
        <begin position="10"/>
        <end position="12"/>
    </location>
    <ligand>
        <name>substrate</name>
    </ligand>
</feature>
<keyword evidence="3 7" id="KW-0312">Gluconeogenesis</keyword>
<keyword evidence="5 7" id="KW-0324">Glycolysis</keyword>
<sequence>MNRTPLIAGNWKMYKTVSEALTWVKAVLPYLPNPDETEVAVAPPFTALYPLAEFLKESHLKLAAQDVFWEKEGAYTGEVSPTMLKDIGCEYVIIGHSERRQYFGETDEIVAKKVKAAFTYGLKPILCIGERLEEREKGETFSVVKRQLFKALTDIEKIDTLVIAYEPVWAIGTGKTALPAQAQEVHAYLRQLIAEKWGENANNIRILYGGSVKPENIKALMAEDDIDGVLVGGASLIADSFIKIMCYGVR</sequence>
<dbReference type="InterPro" id="IPR022896">
    <property type="entry name" value="TrioseP_Isoase_bac/euk"/>
</dbReference>